<evidence type="ECO:0000313" key="3">
    <source>
        <dbReference type="Proteomes" id="UP000029861"/>
    </source>
</evidence>
<keyword evidence="1" id="KW-0472">Membrane</keyword>
<dbReference type="STRING" id="50960.LS81_05045"/>
<dbReference type="AlphaFoldDB" id="A0A4U8T0T3"/>
<evidence type="ECO:0000313" key="2">
    <source>
        <dbReference type="EMBL" id="TLD92965.1"/>
    </source>
</evidence>
<evidence type="ECO:0000256" key="1">
    <source>
        <dbReference type="SAM" id="Phobius"/>
    </source>
</evidence>
<dbReference type="EMBL" id="JRPK02000094">
    <property type="protein sequence ID" value="TLD92965.1"/>
    <property type="molecule type" value="Genomic_DNA"/>
</dbReference>
<feature type="transmembrane region" description="Helical" evidence="1">
    <location>
        <begin position="21"/>
        <end position="41"/>
    </location>
</feature>
<reference evidence="2 3" key="1">
    <citation type="journal article" date="2014" name="Genome Announc.">
        <title>Draft genome sequences of eight enterohepatic helicobacter species isolated from both laboratory and wild rodents.</title>
        <authorList>
            <person name="Sheh A."/>
            <person name="Shen Z."/>
            <person name="Fox J.G."/>
        </authorList>
    </citation>
    <scope>NUCLEOTIDE SEQUENCE [LARGE SCALE GENOMIC DNA]</scope>
    <source>
        <strain evidence="2 3">ATCC 49310</strain>
    </source>
</reference>
<protein>
    <submittedName>
        <fullName evidence="2">Uncharacterized protein</fullName>
    </submittedName>
</protein>
<sequence>MQENQPLITIESKMGVLYKTFYLLLLLFSCLMAYSLINVLLQINVAESIKNEWATILIVPFILLFVWGGVYFCLQELIVGNKRKVMLYDNYFIIKTNNFLQIKTLKLHYGQYGLRMIGIVNPPLHNIMFFDITKQKPKFFDIKFKCKINYSVFDNDFEIRLSEFADIFKQKTQEVLQTKDKKIHFINDALYTQLDMIAK</sequence>
<accession>A0A4U8T0T3</accession>
<dbReference type="RefSeq" id="WP_034324137.1">
    <property type="nucleotide sequence ID" value="NZ_FZNF01000074.1"/>
</dbReference>
<keyword evidence="1" id="KW-0812">Transmembrane</keyword>
<comment type="caution">
    <text evidence="2">The sequence shown here is derived from an EMBL/GenBank/DDBJ whole genome shotgun (WGS) entry which is preliminary data.</text>
</comment>
<proteinExistence type="predicted"/>
<name>A0A4U8T0T3_9HELI</name>
<organism evidence="2 3">
    <name type="scientific">Helicobacter trogontum</name>
    <dbReference type="NCBI Taxonomy" id="50960"/>
    <lineage>
        <taxon>Bacteria</taxon>
        <taxon>Pseudomonadati</taxon>
        <taxon>Campylobacterota</taxon>
        <taxon>Epsilonproteobacteria</taxon>
        <taxon>Campylobacterales</taxon>
        <taxon>Helicobacteraceae</taxon>
        <taxon>Helicobacter</taxon>
    </lineage>
</organism>
<keyword evidence="1" id="KW-1133">Transmembrane helix</keyword>
<feature type="transmembrane region" description="Helical" evidence="1">
    <location>
        <begin position="53"/>
        <end position="74"/>
    </location>
</feature>
<gene>
    <name evidence="2" type="ORF">LS80_010820</name>
</gene>
<dbReference type="Proteomes" id="UP000029861">
    <property type="component" value="Unassembled WGS sequence"/>
</dbReference>